<dbReference type="GO" id="GO:0070847">
    <property type="term" value="C:core mediator complex"/>
    <property type="evidence" value="ECO:0007669"/>
    <property type="project" value="TreeGrafter"/>
</dbReference>
<evidence type="ECO:0000313" key="8">
    <source>
        <dbReference type="EMBL" id="RWS03989.1"/>
    </source>
</evidence>
<reference evidence="7" key="2">
    <citation type="submission" date="2018-11" db="EMBL/GenBank/DDBJ databases">
        <title>Trombidioid mite genomics.</title>
        <authorList>
            <person name="Dong X."/>
        </authorList>
    </citation>
    <scope>NUCLEOTIDE SEQUENCE</scope>
    <source>
        <strain evidence="7">UoL-WK</strain>
    </source>
</reference>
<keyword evidence="4 6" id="KW-0804">Transcription</keyword>
<dbReference type="InterPro" id="IPR037212">
    <property type="entry name" value="Med7/Med21-like"/>
</dbReference>
<dbReference type="EMBL" id="NCKU01005907">
    <property type="protein sequence ID" value="RWS04051.1"/>
    <property type="molecule type" value="Genomic_DNA"/>
</dbReference>
<name>A0A3S3P9E9_9ACAR</name>
<comment type="function">
    <text evidence="6">Component of the Mediator complex, a coactivator involved in the regulated transcription of nearly all RNA polymerase II-dependent genes. Mediator functions as a bridge to convey information from gene-specific regulatory proteins to the basal RNA polymerase II transcription machinery.</text>
</comment>
<evidence type="ECO:0000256" key="2">
    <source>
        <dbReference type="ARBA" id="ARBA00009994"/>
    </source>
</evidence>
<keyword evidence="3 6" id="KW-0805">Transcription regulation</keyword>
<comment type="subcellular location">
    <subcellularLocation>
        <location evidence="1 6">Nucleus</location>
    </subcellularLocation>
</comment>
<gene>
    <name evidence="8" type="ORF">B4U79_04227</name>
    <name evidence="9" type="ORF">B4U79_08432</name>
    <name evidence="7" type="ORF">B4U79_13773</name>
</gene>
<reference evidence="7 10" key="1">
    <citation type="journal article" date="2018" name="Gigascience">
        <title>Genomes of trombidid mites reveal novel predicted allergens and laterally-transferred genes associated with secondary metabolism.</title>
        <authorList>
            <person name="Dong X."/>
            <person name="Chaisiri K."/>
            <person name="Xia D."/>
            <person name="Armstrong S.D."/>
            <person name="Fang Y."/>
            <person name="Donnelly M.J."/>
            <person name="Kadowaki T."/>
            <person name="McGarry J.W."/>
            <person name="Darby A.C."/>
            <person name="Makepeace B.L."/>
        </authorList>
    </citation>
    <scope>NUCLEOTIDE SEQUENCE [LARGE SCALE GENOMIC DNA]</scope>
    <source>
        <strain evidence="7">UoL-WK</strain>
    </source>
</reference>
<evidence type="ECO:0000313" key="7">
    <source>
        <dbReference type="EMBL" id="RWS03984.1"/>
    </source>
</evidence>
<comment type="similarity">
    <text evidence="2 6">Belongs to the Mediator complex subunit 7 family.</text>
</comment>
<dbReference type="InterPro" id="IPR009244">
    <property type="entry name" value="Mediatior_Med7"/>
</dbReference>
<dbReference type="GO" id="GO:0006357">
    <property type="term" value="P:regulation of transcription by RNA polymerase II"/>
    <property type="evidence" value="ECO:0007669"/>
    <property type="project" value="InterPro"/>
</dbReference>
<dbReference type="EMBL" id="NCKU01005963">
    <property type="protein sequence ID" value="RWS03984.1"/>
    <property type="molecule type" value="Genomic_DNA"/>
</dbReference>
<keyword evidence="10" id="KW-1185">Reference proteome</keyword>
<dbReference type="SUPFAM" id="SSF140718">
    <property type="entry name" value="Mediator hinge subcomplex-like"/>
    <property type="match status" value="1"/>
</dbReference>
<evidence type="ECO:0000313" key="10">
    <source>
        <dbReference type="Proteomes" id="UP000285301"/>
    </source>
</evidence>
<dbReference type="Gene3D" id="6.10.140.200">
    <property type="match status" value="1"/>
</dbReference>
<evidence type="ECO:0000256" key="3">
    <source>
        <dbReference type="ARBA" id="ARBA00023015"/>
    </source>
</evidence>
<proteinExistence type="inferred from homology"/>
<evidence type="ECO:0000256" key="1">
    <source>
        <dbReference type="ARBA" id="ARBA00004123"/>
    </source>
</evidence>
<dbReference type="GO" id="GO:0003712">
    <property type="term" value="F:transcription coregulator activity"/>
    <property type="evidence" value="ECO:0007669"/>
    <property type="project" value="InterPro"/>
</dbReference>
<keyword evidence="6" id="KW-0010">Activator</keyword>
<organism evidence="7 10">
    <name type="scientific">Dinothrombium tinctorium</name>
    <dbReference type="NCBI Taxonomy" id="1965070"/>
    <lineage>
        <taxon>Eukaryota</taxon>
        <taxon>Metazoa</taxon>
        <taxon>Ecdysozoa</taxon>
        <taxon>Arthropoda</taxon>
        <taxon>Chelicerata</taxon>
        <taxon>Arachnida</taxon>
        <taxon>Acari</taxon>
        <taxon>Acariformes</taxon>
        <taxon>Trombidiformes</taxon>
        <taxon>Prostigmata</taxon>
        <taxon>Anystina</taxon>
        <taxon>Parasitengona</taxon>
        <taxon>Trombidioidea</taxon>
        <taxon>Trombidiidae</taxon>
        <taxon>Dinothrombium</taxon>
    </lineage>
</organism>
<evidence type="ECO:0000313" key="9">
    <source>
        <dbReference type="EMBL" id="RWS04051.1"/>
    </source>
</evidence>
<evidence type="ECO:0000256" key="6">
    <source>
        <dbReference type="RuleBase" id="RU364060"/>
    </source>
</evidence>
<dbReference type="GO" id="GO:0016592">
    <property type="term" value="C:mediator complex"/>
    <property type="evidence" value="ECO:0007669"/>
    <property type="project" value="InterPro"/>
</dbReference>
<dbReference type="AlphaFoldDB" id="A0A3S3P9E9"/>
<evidence type="ECO:0000256" key="4">
    <source>
        <dbReference type="ARBA" id="ARBA00023163"/>
    </source>
</evidence>
<comment type="caution">
    <text evidence="7">The sequence shown here is derived from an EMBL/GenBank/DDBJ whole genome shotgun (WGS) entry which is preliminary data.</text>
</comment>
<dbReference type="EMBL" id="NCKU01005962">
    <property type="protein sequence ID" value="RWS03989.1"/>
    <property type="molecule type" value="Genomic_DNA"/>
</dbReference>
<dbReference type="PANTHER" id="PTHR21428">
    <property type="entry name" value="MEDIATOR OF RNA POLYMERASE II TRANSCRIPTION SUBUNIT 7"/>
    <property type="match status" value="1"/>
</dbReference>
<dbReference type="OrthoDB" id="10253553at2759"/>
<dbReference type="Proteomes" id="UP000285301">
    <property type="component" value="Unassembled WGS sequence"/>
</dbReference>
<keyword evidence="5 6" id="KW-0539">Nucleus</keyword>
<protein>
    <recommendedName>
        <fullName evidence="6">Mediator of RNA polymerase II transcription subunit 7</fullName>
    </recommendedName>
</protein>
<accession>A0A3S3P9E9</accession>
<sequence>MQSSSSQPSAVTISCSYPLPPSQYYTQYTDENVARGRAPEPPRPLTEGNYSMFGQPMTNDDAIIRPLEMQGIKRLYPRDYDHKRELKKMNASILVNFLDLIDVLVKCPDTAKREEKCSDIAMLFVQMHHLINELRPHQARETIRVTLQCQKRQRVDIITRLNKQIDRVNDIISSCINNIPDANDMRLAVEDIKIKSSNGQLIGDNSSDDKKLNLNDAKEEAEMNELDSIMCSIIDEI</sequence>
<comment type="subunit">
    <text evidence="6">Component of the Mediator complex.</text>
</comment>
<dbReference type="InterPro" id="IPR044888">
    <property type="entry name" value="Mediatior_Med7_sf"/>
</dbReference>
<dbReference type="PANTHER" id="PTHR21428:SF11">
    <property type="entry name" value="MEDIATOR OF RNA POLYMERASE II TRANSCRIPTION SUBUNIT 7"/>
    <property type="match status" value="1"/>
</dbReference>
<dbReference type="Pfam" id="PF05983">
    <property type="entry name" value="Med7"/>
    <property type="match status" value="1"/>
</dbReference>
<evidence type="ECO:0000256" key="5">
    <source>
        <dbReference type="ARBA" id="ARBA00023242"/>
    </source>
</evidence>
<dbReference type="STRING" id="1965070.A0A3S3P9E9"/>